<dbReference type="SUPFAM" id="SSF52172">
    <property type="entry name" value="CheY-like"/>
    <property type="match status" value="1"/>
</dbReference>
<dbReference type="SMART" id="SM00448">
    <property type="entry name" value="REC"/>
    <property type="match status" value="1"/>
</dbReference>
<dbReference type="InterPro" id="IPR000792">
    <property type="entry name" value="Tscrpt_reg_LuxR_C"/>
</dbReference>
<dbReference type="EMBL" id="JAANNP010000001">
    <property type="protein sequence ID" value="NHC13030.1"/>
    <property type="molecule type" value="Genomic_DNA"/>
</dbReference>
<evidence type="ECO:0000256" key="3">
    <source>
        <dbReference type="PROSITE-ProRule" id="PRU00169"/>
    </source>
</evidence>
<dbReference type="InterPro" id="IPR011006">
    <property type="entry name" value="CheY-like_superfamily"/>
</dbReference>
<evidence type="ECO:0000256" key="4">
    <source>
        <dbReference type="SAM" id="MobiDB-lite"/>
    </source>
</evidence>
<organism evidence="7 8">
    <name type="scientific">Motilibacter deserti</name>
    <dbReference type="NCBI Taxonomy" id="2714956"/>
    <lineage>
        <taxon>Bacteria</taxon>
        <taxon>Bacillati</taxon>
        <taxon>Actinomycetota</taxon>
        <taxon>Actinomycetes</taxon>
        <taxon>Motilibacterales</taxon>
        <taxon>Motilibacteraceae</taxon>
        <taxon>Motilibacter</taxon>
    </lineage>
</organism>
<dbReference type="PROSITE" id="PS50043">
    <property type="entry name" value="HTH_LUXR_2"/>
    <property type="match status" value="1"/>
</dbReference>
<dbReference type="Gene3D" id="3.40.50.2300">
    <property type="match status" value="1"/>
</dbReference>
<dbReference type="Pfam" id="PF00072">
    <property type="entry name" value="Response_reg"/>
    <property type="match status" value="1"/>
</dbReference>
<dbReference type="PANTHER" id="PTHR43214">
    <property type="entry name" value="TWO-COMPONENT RESPONSE REGULATOR"/>
    <property type="match status" value="1"/>
</dbReference>
<protein>
    <submittedName>
        <fullName evidence="7">Response regulator transcription factor</fullName>
    </submittedName>
</protein>
<dbReference type="Proteomes" id="UP000800981">
    <property type="component" value="Unassembled WGS sequence"/>
</dbReference>
<dbReference type="PROSITE" id="PS50110">
    <property type="entry name" value="RESPONSE_REGULATORY"/>
    <property type="match status" value="1"/>
</dbReference>
<dbReference type="CDD" id="cd06170">
    <property type="entry name" value="LuxR_C_like"/>
    <property type="match status" value="1"/>
</dbReference>
<dbReference type="SUPFAM" id="SSF46894">
    <property type="entry name" value="C-terminal effector domain of the bipartite response regulators"/>
    <property type="match status" value="1"/>
</dbReference>
<keyword evidence="2" id="KW-0238">DNA-binding</keyword>
<dbReference type="RefSeq" id="WP_166279113.1">
    <property type="nucleotide sequence ID" value="NZ_JAANNP010000001.1"/>
</dbReference>
<keyword evidence="8" id="KW-1185">Reference proteome</keyword>
<dbReference type="InterPro" id="IPR001789">
    <property type="entry name" value="Sig_transdc_resp-reg_receiver"/>
</dbReference>
<feature type="domain" description="Response regulatory" evidence="6">
    <location>
        <begin position="31"/>
        <end position="147"/>
    </location>
</feature>
<dbReference type="PANTHER" id="PTHR43214:SF37">
    <property type="entry name" value="TRANSCRIPTIONAL REGULATORY PROTEIN YDFI"/>
    <property type="match status" value="1"/>
</dbReference>
<evidence type="ECO:0000313" key="7">
    <source>
        <dbReference type="EMBL" id="NHC13030.1"/>
    </source>
</evidence>
<name>A0ABX0GRD3_9ACTN</name>
<dbReference type="SMART" id="SM00421">
    <property type="entry name" value="HTH_LUXR"/>
    <property type="match status" value="1"/>
</dbReference>
<dbReference type="InterPro" id="IPR016032">
    <property type="entry name" value="Sig_transdc_resp-reg_C-effctor"/>
</dbReference>
<evidence type="ECO:0000259" key="6">
    <source>
        <dbReference type="PROSITE" id="PS50110"/>
    </source>
</evidence>
<comment type="caution">
    <text evidence="7">The sequence shown here is derived from an EMBL/GenBank/DDBJ whole genome shotgun (WGS) entry which is preliminary data.</text>
</comment>
<dbReference type="InterPro" id="IPR039420">
    <property type="entry name" value="WalR-like"/>
</dbReference>
<dbReference type="InterPro" id="IPR058245">
    <property type="entry name" value="NreC/VraR/RcsB-like_REC"/>
</dbReference>
<feature type="domain" description="HTH luxR-type" evidence="5">
    <location>
        <begin position="176"/>
        <end position="241"/>
    </location>
</feature>
<dbReference type="CDD" id="cd17535">
    <property type="entry name" value="REC_NarL-like"/>
    <property type="match status" value="1"/>
</dbReference>
<dbReference type="PRINTS" id="PR00038">
    <property type="entry name" value="HTHLUXR"/>
</dbReference>
<feature type="compositionally biased region" description="Low complexity" evidence="4">
    <location>
        <begin position="9"/>
        <end position="21"/>
    </location>
</feature>
<dbReference type="PROSITE" id="PS00622">
    <property type="entry name" value="HTH_LUXR_1"/>
    <property type="match status" value="1"/>
</dbReference>
<evidence type="ECO:0000256" key="2">
    <source>
        <dbReference type="ARBA" id="ARBA00023125"/>
    </source>
</evidence>
<feature type="modified residue" description="4-aspartylphosphate" evidence="3">
    <location>
        <position position="82"/>
    </location>
</feature>
<keyword evidence="1 3" id="KW-0597">Phosphoprotein</keyword>
<evidence type="ECO:0000259" key="5">
    <source>
        <dbReference type="PROSITE" id="PS50043"/>
    </source>
</evidence>
<sequence length="246" mass="26801">MERLHVAHAGTTGTADDGAADGSPLSGDAIRVLVVDDHALFRRGLEMVLAQEDDIEVVGEAGDGGEAVKLAAELAPDIVLMDVRMPRRGGIDACTAIRDVVPSAEIIMLTISDEEADLYEAIKAGAKGYLLKDVSIEEVASSIRKVHSGQSLISPAMASKLLTEFASMIKRSDEREQVPAPRLTERELQVLKLVARGLNNRDIAKELYISENTVKNHVRNILEKLQLHSRMEAVVYAVREKLLEIT</sequence>
<reference evidence="7 8" key="1">
    <citation type="submission" date="2020-03" db="EMBL/GenBank/DDBJ databases">
        <title>Two novel Motilibacter sp.</title>
        <authorList>
            <person name="Liu S."/>
        </authorList>
    </citation>
    <scope>NUCLEOTIDE SEQUENCE [LARGE SCALE GENOMIC DNA]</scope>
    <source>
        <strain evidence="7 8">E257</strain>
    </source>
</reference>
<dbReference type="Pfam" id="PF00196">
    <property type="entry name" value="GerE"/>
    <property type="match status" value="1"/>
</dbReference>
<proteinExistence type="predicted"/>
<evidence type="ECO:0000256" key="1">
    <source>
        <dbReference type="ARBA" id="ARBA00022553"/>
    </source>
</evidence>
<evidence type="ECO:0000313" key="8">
    <source>
        <dbReference type="Proteomes" id="UP000800981"/>
    </source>
</evidence>
<gene>
    <name evidence="7" type="ORF">G9H71_04465</name>
</gene>
<accession>A0ABX0GRD3</accession>
<feature type="region of interest" description="Disordered" evidence="4">
    <location>
        <begin position="1"/>
        <end position="21"/>
    </location>
</feature>